<dbReference type="PANTHER" id="PTHR21502:SF4">
    <property type="entry name" value="RILP-LIKE PROTEIN HOMOLOG"/>
    <property type="match status" value="1"/>
</dbReference>
<dbReference type="InterPro" id="IPR034744">
    <property type="entry name" value="RH2"/>
</dbReference>
<gene>
    <name evidence="8" type="ORF">CHS0354_015797</name>
</gene>
<organism evidence="8 9">
    <name type="scientific">Potamilus streckersoni</name>
    <dbReference type="NCBI Taxonomy" id="2493646"/>
    <lineage>
        <taxon>Eukaryota</taxon>
        <taxon>Metazoa</taxon>
        <taxon>Spiralia</taxon>
        <taxon>Lophotrochozoa</taxon>
        <taxon>Mollusca</taxon>
        <taxon>Bivalvia</taxon>
        <taxon>Autobranchia</taxon>
        <taxon>Heteroconchia</taxon>
        <taxon>Palaeoheterodonta</taxon>
        <taxon>Unionida</taxon>
        <taxon>Unionoidea</taxon>
        <taxon>Unionidae</taxon>
        <taxon>Ambleminae</taxon>
        <taxon>Lampsilini</taxon>
        <taxon>Potamilus</taxon>
    </lineage>
</organism>
<evidence type="ECO:0000259" key="6">
    <source>
        <dbReference type="PROSITE" id="PS51776"/>
    </source>
</evidence>
<sequence>MSDDILTNVCVTDVYDQAAGIGKDFERLIESYGVESVTDLMPKVIKALEQLEALAAKYEKENSEVSDLKFTIEKLEAEKAEKAQERARFEEELEQIEAAWRRETKELVASVTRLKEENRRLKDSIKEEKQAVINEVIAAKQETEEREIEVLNKLKETVDRQREELRQLRREVGQKTVDTEALQNQLERMVKINAELRRKNNTQRKHARTLMEEKCDLEVALTQKDKQVIQVQELLRHQDSIDGSHQKDKRSSSTDEETELHDIPAPGGPGFQPTGENMADIDEKLSTIGKLVIDLKDPNRPRFTLSELRTVLMERNELKAKLIEVEEELNLYKPPSEGEGDGGRGTLQKDQDDNESNYSGEDLPVQGPINKEPLEKLYPNLKRESGIRKFFRFVFGSSQGSSLLPPDKPQSSRLVIQMLMYCLTSGLVTDMLMYCLTSGLVTQMLMYSHIKTSNTDANVLSHIRTSNRYANVLSHIRTSNTHANVLSDIRTSNTDANVLSHIRTSNTDANVLSHIRTSNTDPNVLSYIRTSNTYANVLSYIRTSNTDANVLSHIRTSNTDPNVLSYIRTSNTYANVLSYIRTSNTDANVLSYIRTSNIDHPGYCQISKVICNGGGLFYLDCLFLFALHDQQIKSFNQHILWAMRKQS</sequence>
<name>A0AAE0SE47_9BIVA</name>
<dbReference type="Pfam" id="PF09744">
    <property type="entry name" value="RH1"/>
    <property type="match status" value="1"/>
</dbReference>
<keyword evidence="2" id="KW-0653">Protein transport</keyword>
<dbReference type="GO" id="GO:0036064">
    <property type="term" value="C:ciliary basal body"/>
    <property type="evidence" value="ECO:0007669"/>
    <property type="project" value="TreeGrafter"/>
</dbReference>
<dbReference type="SUPFAM" id="SSF161256">
    <property type="entry name" value="RILP dimerisation region"/>
    <property type="match status" value="1"/>
</dbReference>
<accession>A0AAE0SE47</accession>
<reference evidence="8" key="2">
    <citation type="journal article" date="2021" name="Genome Biol. Evol.">
        <title>Developing a high-quality reference genome for a parasitic bivalve with doubly uniparental inheritance (Bivalvia: Unionida).</title>
        <authorList>
            <person name="Smith C.H."/>
        </authorList>
    </citation>
    <scope>NUCLEOTIDE SEQUENCE</scope>
    <source>
        <strain evidence="8">CHS0354</strain>
        <tissue evidence="8">Mantle</tissue>
    </source>
</reference>
<comment type="caution">
    <text evidence="8">The sequence shown here is derived from an EMBL/GenBank/DDBJ whole genome shotgun (WGS) entry which is preliminary data.</text>
</comment>
<dbReference type="GO" id="GO:0015031">
    <property type="term" value="P:protein transport"/>
    <property type="evidence" value="ECO:0007669"/>
    <property type="project" value="UniProtKB-KW"/>
</dbReference>
<dbReference type="Gene3D" id="6.10.230.10">
    <property type="match status" value="1"/>
</dbReference>
<dbReference type="PROSITE" id="PS51777">
    <property type="entry name" value="RH2"/>
    <property type="match status" value="1"/>
</dbReference>
<evidence type="ECO:0000256" key="3">
    <source>
        <dbReference type="ARBA" id="ARBA00023054"/>
    </source>
</evidence>
<dbReference type="GO" id="GO:0031267">
    <property type="term" value="F:small GTPase binding"/>
    <property type="evidence" value="ECO:0007669"/>
    <property type="project" value="TreeGrafter"/>
</dbReference>
<reference evidence="8" key="3">
    <citation type="submission" date="2023-05" db="EMBL/GenBank/DDBJ databases">
        <authorList>
            <person name="Smith C.H."/>
        </authorList>
    </citation>
    <scope>NUCLEOTIDE SEQUENCE</scope>
    <source>
        <strain evidence="8">CHS0354</strain>
        <tissue evidence="8">Mantle</tissue>
    </source>
</reference>
<dbReference type="AlphaFoldDB" id="A0AAE0SE47"/>
<proteinExistence type="predicted"/>
<dbReference type="Proteomes" id="UP001195483">
    <property type="component" value="Unassembled WGS sequence"/>
</dbReference>
<dbReference type="GO" id="GO:0005737">
    <property type="term" value="C:cytoplasm"/>
    <property type="evidence" value="ECO:0007669"/>
    <property type="project" value="TreeGrafter"/>
</dbReference>
<dbReference type="EMBL" id="JAEAOA010000985">
    <property type="protein sequence ID" value="KAK3589793.1"/>
    <property type="molecule type" value="Genomic_DNA"/>
</dbReference>
<feature type="coiled-coil region" evidence="4">
    <location>
        <begin position="41"/>
        <end position="213"/>
    </location>
</feature>
<dbReference type="InterPro" id="IPR021563">
    <property type="entry name" value="RILP_dimer"/>
</dbReference>
<dbReference type="Gene3D" id="1.20.58.1770">
    <property type="match status" value="1"/>
</dbReference>
<dbReference type="InterPro" id="IPR051241">
    <property type="entry name" value="DZIP_RILPL"/>
</dbReference>
<evidence type="ECO:0000256" key="4">
    <source>
        <dbReference type="SAM" id="Coils"/>
    </source>
</evidence>
<evidence type="ECO:0000313" key="9">
    <source>
        <dbReference type="Proteomes" id="UP001195483"/>
    </source>
</evidence>
<keyword evidence="3 4" id="KW-0175">Coiled coil</keyword>
<feature type="region of interest" description="Disordered" evidence="5">
    <location>
        <begin position="237"/>
        <end position="277"/>
    </location>
</feature>
<evidence type="ECO:0000256" key="1">
    <source>
        <dbReference type="ARBA" id="ARBA00022448"/>
    </source>
</evidence>
<evidence type="ECO:0000313" key="8">
    <source>
        <dbReference type="EMBL" id="KAK3589793.1"/>
    </source>
</evidence>
<keyword evidence="9" id="KW-1185">Reference proteome</keyword>
<evidence type="ECO:0000256" key="2">
    <source>
        <dbReference type="ARBA" id="ARBA00022927"/>
    </source>
</evidence>
<feature type="region of interest" description="Disordered" evidence="5">
    <location>
        <begin position="331"/>
        <end position="371"/>
    </location>
</feature>
<dbReference type="PROSITE" id="PS51776">
    <property type="entry name" value="RH1"/>
    <property type="match status" value="1"/>
</dbReference>
<keyword evidence="1" id="KW-0813">Transport</keyword>
<dbReference type="GO" id="GO:0060271">
    <property type="term" value="P:cilium assembly"/>
    <property type="evidence" value="ECO:0007669"/>
    <property type="project" value="TreeGrafter"/>
</dbReference>
<dbReference type="InterPro" id="IPR034743">
    <property type="entry name" value="RH1"/>
</dbReference>
<dbReference type="GO" id="GO:0046983">
    <property type="term" value="F:protein dimerization activity"/>
    <property type="evidence" value="ECO:0007669"/>
    <property type="project" value="InterPro"/>
</dbReference>
<feature type="domain" description="RH2" evidence="7">
    <location>
        <begin position="300"/>
        <end position="389"/>
    </location>
</feature>
<feature type="domain" description="RH1" evidence="6">
    <location>
        <begin position="1"/>
        <end position="85"/>
    </location>
</feature>
<feature type="compositionally biased region" description="Basic and acidic residues" evidence="5">
    <location>
        <begin position="237"/>
        <end position="253"/>
    </location>
</feature>
<evidence type="ECO:0000256" key="5">
    <source>
        <dbReference type="SAM" id="MobiDB-lite"/>
    </source>
</evidence>
<evidence type="ECO:0000259" key="7">
    <source>
        <dbReference type="PROSITE" id="PS51777"/>
    </source>
</evidence>
<reference evidence="8" key="1">
    <citation type="journal article" date="2021" name="Genome Biol. Evol.">
        <title>A High-Quality Reference Genome for a Parasitic Bivalve with Doubly Uniparental Inheritance (Bivalvia: Unionida).</title>
        <authorList>
            <person name="Smith C.H."/>
        </authorList>
    </citation>
    <scope>NUCLEOTIDE SEQUENCE</scope>
    <source>
        <strain evidence="8">CHS0354</strain>
    </source>
</reference>
<dbReference type="GO" id="GO:0051959">
    <property type="term" value="F:dynein light intermediate chain binding"/>
    <property type="evidence" value="ECO:0007669"/>
    <property type="project" value="TreeGrafter"/>
</dbReference>
<evidence type="ECO:0008006" key="10">
    <source>
        <dbReference type="Google" id="ProtNLM"/>
    </source>
</evidence>
<dbReference type="CDD" id="cd14445">
    <property type="entry name" value="RILP-like"/>
    <property type="match status" value="1"/>
</dbReference>
<dbReference type="Pfam" id="PF11461">
    <property type="entry name" value="RILP"/>
    <property type="match status" value="1"/>
</dbReference>
<dbReference type="PANTHER" id="PTHR21502">
    <property type="entry name" value="ZINC FINGER PROTEIN DZIP1"/>
    <property type="match status" value="1"/>
</dbReference>
<protein>
    <recommendedName>
        <fullName evidence="10">RILP-like protein 1</fullName>
    </recommendedName>
</protein>